<protein>
    <submittedName>
        <fullName evidence="2">Uncharacterized protein</fullName>
    </submittedName>
</protein>
<evidence type="ECO:0000256" key="1">
    <source>
        <dbReference type="SAM" id="MobiDB-lite"/>
    </source>
</evidence>
<dbReference type="RefSeq" id="WP_323330149.1">
    <property type="nucleotide sequence ID" value="NZ_JAYFSI010000005.1"/>
</dbReference>
<gene>
    <name evidence="2" type="ORF">VA596_23805</name>
</gene>
<dbReference type="EMBL" id="JAYFSI010000005">
    <property type="protein sequence ID" value="MEA5362582.1"/>
    <property type="molecule type" value="Genomic_DNA"/>
</dbReference>
<dbReference type="Proteomes" id="UP001304298">
    <property type="component" value="Unassembled WGS sequence"/>
</dbReference>
<evidence type="ECO:0000313" key="2">
    <source>
        <dbReference type="EMBL" id="MEA5362582.1"/>
    </source>
</evidence>
<comment type="caution">
    <text evidence="2">The sequence shown here is derived from an EMBL/GenBank/DDBJ whole genome shotgun (WGS) entry which is preliminary data.</text>
</comment>
<evidence type="ECO:0000313" key="3">
    <source>
        <dbReference type="Proteomes" id="UP001304298"/>
    </source>
</evidence>
<reference evidence="2 3" key="1">
    <citation type="submission" date="2023-12" db="EMBL/GenBank/DDBJ databases">
        <title>Amycolatopsis sp. V23-08.</title>
        <authorList>
            <person name="Somphong A."/>
        </authorList>
    </citation>
    <scope>NUCLEOTIDE SEQUENCE [LARGE SCALE GENOMIC DNA]</scope>
    <source>
        <strain evidence="2 3">V23-08</strain>
    </source>
</reference>
<keyword evidence="3" id="KW-1185">Reference proteome</keyword>
<organism evidence="2 3">
    <name type="scientific">Amycolatopsis heterodermiae</name>
    <dbReference type="NCBI Taxonomy" id="3110235"/>
    <lineage>
        <taxon>Bacteria</taxon>
        <taxon>Bacillati</taxon>
        <taxon>Actinomycetota</taxon>
        <taxon>Actinomycetes</taxon>
        <taxon>Pseudonocardiales</taxon>
        <taxon>Pseudonocardiaceae</taxon>
        <taxon>Amycolatopsis</taxon>
    </lineage>
</organism>
<accession>A0ABU5R8N8</accession>
<proteinExistence type="predicted"/>
<feature type="region of interest" description="Disordered" evidence="1">
    <location>
        <begin position="1"/>
        <end position="36"/>
    </location>
</feature>
<feature type="region of interest" description="Disordered" evidence="1">
    <location>
        <begin position="108"/>
        <end position="130"/>
    </location>
</feature>
<name>A0ABU5R8N8_9PSEU</name>
<sequence>MTADDGHGRGLVRRYKRRPEDVPPGEAADLRRRHDSGESLAKLMDGFEGSYRTLRAVLRSTGVVFRPPPTTPPAPPGLAEVYLSGKSLAATGEEFGLTPGVVGRMLDNAGVPRRRQGRPANPHSSEPQDT</sequence>